<comment type="caution">
    <text evidence="3">The sequence shown here is derived from an EMBL/GenBank/DDBJ whole genome shotgun (WGS) entry which is preliminary data.</text>
</comment>
<organism evidence="3 4">
    <name type="scientific">Gossypium gossypioides</name>
    <name type="common">Mexican cotton</name>
    <name type="synonym">Selera gossypioides</name>
    <dbReference type="NCBI Taxonomy" id="34282"/>
    <lineage>
        <taxon>Eukaryota</taxon>
        <taxon>Viridiplantae</taxon>
        <taxon>Streptophyta</taxon>
        <taxon>Embryophyta</taxon>
        <taxon>Tracheophyta</taxon>
        <taxon>Spermatophyta</taxon>
        <taxon>Magnoliopsida</taxon>
        <taxon>eudicotyledons</taxon>
        <taxon>Gunneridae</taxon>
        <taxon>Pentapetalae</taxon>
        <taxon>rosids</taxon>
        <taxon>malvids</taxon>
        <taxon>Malvales</taxon>
        <taxon>Malvaceae</taxon>
        <taxon>Malvoideae</taxon>
        <taxon>Gossypium</taxon>
    </lineage>
</organism>
<evidence type="ECO:0000313" key="4">
    <source>
        <dbReference type="Proteomes" id="UP000593579"/>
    </source>
</evidence>
<evidence type="ECO:0000256" key="1">
    <source>
        <dbReference type="SAM" id="MobiDB-lite"/>
    </source>
</evidence>
<feature type="compositionally biased region" description="Basic and acidic residues" evidence="1">
    <location>
        <begin position="7"/>
        <end position="32"/>
    </location>
</feature>
<keyword evidence="2" id="KW-0472">Membrane</keyword>
<feature type="transmembrane region" description="Helical" evidence="2">
    <location>
        <begin position="66"/>
        <end position="83"/>
    </location>
</feature>
<keyword evidence="4" id="KW-1185">Reference proteome</keyword>
<reference evidence="3 4" key="1">
    <citation type="journal article" date="2019" name="Genome Biol. Evol.">
        <title>Insights into the evolution of the New World diploid cottons (Gossypium, subgenus Houzingenia) based on genome sequencing.</title>
        <authorList>
            <person name="Grover C.E."/>
            <person name="Arick M.A. 2nd"/>
            <person name="Thrash A."/>
            <person name="Conover J.L."/>
            <person name="Sanders W.S."/>
            <person name="Peterson D.G."/>
            <person name="Frelichowski J.E."/>
            <person name="Scheffler J.A."/>
            <person name="Scheffler B.E."/>
            <person name="Wendel J.F."/>
        </authorList>
    </citation>
    <scope>NUCLEOTIDE SEQUENCE [LARGE SCALE GENOMIC DNA]</scope>
    <source>
        <strain evidence="3">5</strain>
        <tissue evidence="3">Leaf</tissue>
    </source>
</reference>
<dbReference type="EMBL" id="JABEZY010187122">
    <property type="protein sequence ID" value="MBA0753199.1"/>
    <property type="molecule type" value="Genomic_DNA"/>
</dbReference>
<accession>A0A7J9CXE4</accession>
<protein>
    <submittedName>
        <fullName evidence="3">Uncharacterized protein</fullName>
    </submittedName>
</protein>
<gene>
    <name evidence="3" type="ORF">Gogos_021418</name>
</gene>
<dbReference type="Proteomes" id="UP000593579">
    <property type="component" value="Unassembled WGS sequence"/>
</dbReference>
<feature type="region of interest" description="Disordered" evidence="1">
    <location>
        <begin position="1"/>
        <end position="39"/>
    </location>
</feature>
<keyword evidence="2" id="KW-0812">Transmembrane</keyword>
<dbReference type="AlphaFoldDB" id="A0A7J9CXE4"/>
<proteinExistence type="predicted"/>
<sequence length="87" mass="9240">MGASTEGGDKTDEQKLPNGNEVKKNEKHEETTTQKTTENVDGCCQGANGFTCCMTASLEANEKEKTAAVVGVVATVAVAYSYYRRSG</sequence>
<evidence type="ECO:0000256" key="2">
    <source>
        <dbReference type="SAM" id="Phobius"/>
    </source>
</evidence>
<keyword evidence="2" id="KW-1133">Transmembrane helix</keyword>
<evidence type="ECO:0000313" key="3">
    <source>
        <dbReference type="EMBL" id="MBA0753199.1"/>
    </source>
</evidence>
<name>A0A7J9CXE4_GOSGO</name>